<dbReference type="EMBL" id="CAJVPW010037358">
    <property type="protein sequence ID" value="CAG8739737.1"/>
    <property type="molecule type" value="Genomic_DNA"/>
</dbReference>
<sequence>VNKSETISHALKEFNLSNKVIALTIENESAMLTCGCLLAEELENEFNNIEFSHYHMTINNKNQSMVRLCDELHALCDLKRIKYLKAKLNIEVRWNSTFYMLQKFKNIELALNLLSVNNNSIAELLPNHDDQ</sequence>
<evidence type="ECO:0000313" key="1">
    <source>
        <dbReference type="EMBL" id="CAG8739737.1"/>
    </source>
</evidence>
<accession>A0ACA9Q9A3</accession>
<dbReference type="Proteomes" id="UP000789366">
    <property type="component" value="Unassembled WGS sequence"/>
</dbReference>
<comment type="caution">
    <text evidence="1">The sequence shown here is derived from an EMBL/GenBank/DDBJ whole genome shotgun (WGS) entry which is preliminary data.</text>
</comment>
<keyword evidence="2" id="KW-1185">Reference proteome</keyword>
<name>A0ACA9Q9A3_9GLOM</name>
<gene>
    <name evidence="1" type="ORF">SPELUC_LOCUS13704</name>
</gene>
<reference evidence="1" key="1">
    <citation type="submission" date="2021-06" db="EMBL/GenBank/DDBJ databases">
        <authorList>
            <person name="Kallberg Y."/>
            <person name="Tangrot J."/>
            <person name="Rosling A."/>
        </authorList>
    </citation>
    <scope>NUCLEOTIDE SEQUENCE</scope>
    <source>
        <strain evidence="1">28 12/20/2015</strain>
    </source>
</reference>
<feature type="non-terminal residue" evidence="1">
    <location>
        <position position="1"/>
    </location>
</feature>
<organism evidence="1 2">
    <name type="scientific">Cetraspora pellucida</name>
    <dbReference type="NCBI Taxonomy" id="1433469"/>
    <lineage>
        <taxon>Eukaryota</taxon>
        <taxon>Fungi</taxon>
        <taxon>Fungi incertae sedis</taxon>
        <taxon>Mucoromycota</taxon>
        <taxon>Glomeromycotina</taxon>
        <taxon>Glomeromycetes</taxon>
        <taxon>Diversisporales</taxon>
        <taxon>Gigasporaceae</taxon>
        <taxon>Cetraspora</taxon>
    </lineage>
</organism>
<protein>
    <submittedName>
        <fullName evidence="1">17331_t:CDS:1</fullName>
    </submittedName>
</protein>
<proteinExistence type="predicted"/>
<evidence type="ECO:0000313" key="2">
    <source>
        <dbReference type="Proteomes" id="UP000789366"/>
    </source>
</evidence>